<evidence type="ECO:0000256" key="6">
    <source>
        <dbReference type="SAM" id="Coils"/>
    </source>
</evidence>
<evidence type="ECO:0000313" key="9">
    <source>
        <dbReference type="RefSeq" id="XP_024875002.1"/>
    </source>
</evidence>
<accession>A0A6J1Q2L8</accession>
<keyword evidence="6" id="KW-0175">Coiled coil</keyword>
<dbReference type="OrthoDB" id="7525061at2759"/>
<proteinExistence type="predicted"/>
<evidence type="ECO:0000256" key="3">
    <source>
        <dbReference type="ARBA" id="ARBA00022833"/>
    </source>
</evidence>
<dbReference type="InterPro" id="IPR026516">
    <property type="entry name" value="THAP1/10"/>
</dbReference>
<sequence>MVQCFIQTCRNRSDGQNARKRIYNIGNKLKVSFHSFPKNPATRKEWLDILGPTIPSTTVPETARICSDHFEEKDFDRSSFINRLRPNALPSKRLIIHQISTVPLSHFIVAEPPVNDENPVKTVSQKVDLVDNSSKIDHLLMPIKIENAEEIDIWSSSTMPNIFPSQSSTSKVDKATMVTKDLTDLSEKRPLPKQIVKVDKETMVSPELIYYSPEMFRLRKRIKFLQAEHTRKMRTARQKIRRYKNQVDMLKSILGTLKNNVK</sequence>
<gene>
    <name evidence="10" type="primary">LOC112456702</name>
    <name evidence="9" type="synonym">LOC112456583</name>
</gene>
<dbReference type="AlphaFoldDB" id="A0A6J1Q2L8"/>
<dbReference type="InterPro" id="IPR006612">
    <property type="entry name" value="THAP_Znf"/>
</dbReference>
<keyword evidence="4 5" id="KW-0238">DNA-binding</keyword>
<dbReference type="GO" id="GO:0043565">
    <property type="term" value="F:sequence-specific DNA binding"/>
    <property type="evidence" value="ECO:0007669"/>
    <property type="project" value="InterPro"/>
</dbReference>
<dbReference type="RefSeq" id="XP_024875195.1">
    <property type="nucleotide sequence ID" value="XM_025019427.1"/>
</dbReference>
<dbReference type="RefSeq" id="XP_024875002.1">
    <property type="nucleotide sequence ID" value="XM_025019234.1"/>
</dbReference>
<evidence type="ECO:0000256" key="2">
    <source>
        <dbReference type="ARBA" id="ARBA00022771"/>
    </source>
</evidence>
<keyword evidence="2 5" id="KW-0863">Zinc-finger</keyword>
<evidence type="ECO:0000256" key="5">
    <source>
        <dbReference type="PROSITE-ProRule" id="PRU00309"/>
    </source>
</evidence>
<dbReference type="Proteomes" id="UP000504618">
    <property type="component" value="Unplaced"/>
</dbReference>
<dbReference type="SUPFAM" id="SSF57716">
    <property type="entry name" value="Glucocorticoid receptor-like (DNA-binding domain)"/>
    <property type="match status" value="1"/>
</dbReference>
<feature type="coiled-coil region" evidence="6">
    <location>
        <begin position="226"/>
        <end position="260"/>
    </location>
</feature>
<name>A0A6J1Q2L8_9HYME</name>
<organism evidence="8 10">
    <name type="scientific">Temnothorax curvispinosus</name>
    <dbReference type="NCBI Taxonomy" id="300111"/>
    <lineage>
        <taxon>Eukaryota</taxon>
        <taxon>Metazoa</taxon>
        <taxon>Ecdysozoa</taxon>
        <taxon>Arthropoda</taxon>
        <taxon>Hexapoda</taxon>
        <taxon>Insecta</taxon>
        <taxon>Pterygota</taxon>
        <taxon>Neoptera</taxon>
        <taxon>Endopterygota</taxon>
        <taxon>Hymenoptera</taxon>
        <taxon>Apocrita</taxon>
        <taxon>Aculeata</taxon>
        <taxon>Formicoidea</taxon>
        <taxon>Formicidae</taxon>
        <taxon>Myrmicinae</taxon>
        <taxon>Temnothorax</taxon>
    </lineage>
</organism>
<dbReference type="Pfam" id="PF05485">
    <property type="entry name" value="THAP"/>
    <property type="match status" value="1"/>
</dbReference>
<dbReference type="Gene3D" id="6.20.210.20">
    <property type="entry name" value="THAP domain"/>
    <property type="match status" value="1"/>
</dbReference>
<feature type="domain" description="THAP-type" evidence="7">
    <location>
        <begin position="1"/>
        <end position="93"/>
    </location>
</feature>
<evidence type="ECO:0000259" key="7">
    <source>
        <dbReference type="PROSITE" id="PS50950"/>
    </source>
</evidence>
<dbReference type="PANTHER" id="PTHR46600">
    <property type="entry name" value="THAP DOMAIN-CONTAINING"/>
    <property type="match status" value="1"/>
</dbReference>
<protein>
    <submittedName>
        <fullName evidence="9">Uncharacterized protein LOC112456583</fullName>
    </submittedName>
    <submittedName>
        <fullName evidence="10">Uncharacterized protein LOC112456702</fullName>
    </submittedName>
</protein>
<dbReference type="GeneID" id="112456702"/>
<keyword evidence="8" id="KW-1185">Reference proteome</keyword>
<dbReference type="SMART" id="SM00692">
    <property type="entry name" value="DM3"/>
    <property type="match status" value="1"/>
</dbReference>
<evidence type="ECO:0000256" key="1">
    <source>
        <dbReference type="ARBA" id="ARBA00022723"/>
    </source>
</evidence>
<keyword evidence="3" id="KW-0862">Zinc</keyword>
<keyword evidence="1" id="KW-0479">Metal-binding</keyword>
<evidence type="ECO:0000256" key="4">
    <source>
        <dbReference type="ARBA" id="ARBA00023125"/>
    </source>
</evidence>
<evidence type="ECO:0000313" key="10">
    <source>
        <dbReference type="RefSeq" id="XP_024875195.1"/>
    </source>
</evidence>
<reference evidence="9 10" key="1">
    <citation type="submission" date="2025-04" db="UniProtKB">
        <authorList>
            <consortium name="RefSeq"/>
        </authorList>
    </citation>
    <scope>IDENTIFICATION</scope>
    <source>
        <tissue evidence="9 10">Whole body</tissue>
    </source>
</reference>
<dbReference type="SMART" id="SM00980">
    <property type="entry name" value="THAP"/>
    <property type="match status" value="1"/>
</dbReference>
<dbReference type="InterPro" id="IPR038441">
    <property type="entry name" value="THAP_Znf_sf"/>
</dbReference>
<evidence type="ECO:0000313" key="8">
    <source>
        <dbReference type="Proteomes" id="UP000504618"/>
    </source>
</evidence>
<dbReference type="PANTHER" id="PTHR46600:SF11">
    <property type="entry name" value="THAP DOMAIN-CONTAINING PROTEIN 10"/>
    <property type="match status" value="1"/>
</dbReference>
<dbReference type="GO" id="GO:0008270">
    <property type="term" value="F:zinc ion binding"/>
    <property type="evidence" value="ECO:0007669"/>
    <property type="project" value="UniProtKB-KW"/>
</dbReference>
<dbReference type="PROSITE" id="PS50950">
    <property type="entry name" value="ZF_THAP"/>
    <property type="match status" value="1"/>
</dbReference>